<evidence type="ECO:0000313" key="5">
    <source>
        <dbReference type="Proteomes" id="UP001583177"/>
    </source>
</evidence>
<feature type="chain" id="PRO_5046972393" description="Glucose-methanol-choline oxidoreductase N-terminal domain-containing protein" evidence="2">
    <location>
        <begin position="28"/>
        <end position="668"/>
    </location>
</feature>
<dbReference type="Pfam" id="PF00732">
    <property type="entry name" value="GMC_oxred_N"/>
    <property type="match status" value="1"/>
</dbReference>
<comment type="similarity">
    <text evidence="1">Belongs to the GMC oxidoreductase family.</text>
</comment>
<dbReference type="PANTHER" id="PTHR11552">
    <property type="entry name" value="GLUCOSE-METHANOL-CHOLINE GMC OXIDOREDUCTASE"/>
    <property type="match status" value="1"/>
</dbReference>
<dbReference type="PANTHER" id="PTHR11552:SF80">
    <property type="entry name" value="GMC OXIDOREDUCTASE"/>
    <property type="match status" value="1"/>
</dbReference>
<dbReference type="SUPFAM" id="SSF54373">
    <property type="entry name" value="FAD-linked reductases, C-terminal domain"/>
    <property type="match status" value="1"/>
</dbReference>
<dbReference type="PIRSF" id="PIRSF000137">
    <property type="entry name" value="Alcohol_oxidase"/>
    <property type="match status" value="1"/>
</dbReference>
<evidence type="ECO:0000256" key="1">
    <source>
        <dbReference type="ARBA" id="ARBA00010790"/>
    </source>
</evidence>
<dbReference type="EMBL" id="JAWRVE010000048">
    <property type="protein sequence ID" value="KAL1867921.1"/>
    <property type="molecule type" value="Genomic_DNA"/>
</dbReference>
<evidence type="ECO:0000259" key="3">
    <source>
        <dbReference type="PROSITE" id="PS00624"/>
    </source>
</evidence>
<dbReference type="InterPro" id="IPR036188">
    <property type="entry name" value="FAD/NAD-bd_sf"/>
</dbReference>
<accession>A0ABR3WW61</accession>
<keyword evidence="2" id="KW-0732">Signal</keyword>
<dbReference type="SUPFAM" id="SSF51905">
    <property type="entry name" value="FAD/NAD(P)-binding domain"/>
    <property type="match status" value="1"/>
</dbReference>
<feature type="domain" description="Glucose-methanol-choline oxidoreductase N-terminal" evidence="3">
    <location>
        <begin position="364"/>
        <end position="378"/>
    </location>
</feature>
<dbReference type="Gene3D" id="3.30.560.10">
    <property type="entry name" value="Glucose Oxidase, domain 3"/>
    <property type="match status" value="1"/>
</dbReference>
<dbReference type="PROSITE" id="PS00624">
    <property type="entry name" value="GMC_OXRED_2"/>
    <property type="match status" value="1"/>
</dbReference>
<reference evidence="4 5" key="1">
    <citation type="journal article" date="2024" name="IMA Fungus">
        <title>IMA Genome - F19 : A genome assembly and annotation guide to empower mycologists, including annotated draft genome sequences of Ceratocystis pirilliformis, Diaporthe australafricana, Fusarium ophioides, Paecilomyces lecythidis, and Sporothrix stenoceras.</title>
        <authorList>
            <person name="Aylward J."/>
            <person name="Wilson A.M."/>
            <person name="Visagie C.M."/>
            <person name="Spraker J."/>
            <person name="Barnes I."/>
            <person name="Buitendag C."/>
            <person name="Ceriani C."/>
            <person name="Del Mar Angel L."/>
            <person name="du Plessis D."/>
            <person name="Fuchs T."/>
            <person name="Gasser K."/>
            <person name="Kramer D."/>
            <person name="Li W."/>
            <person name="Munsamy K."/>
            <person name="Piso A."/>
            <person name="Price J.L."/>
            <person name="Sonnekus B."/>
            <person name="Thomas C."/>
            <person name="van der Nest A."/>
            <person name="van Dijk A."/>
            <person name="van Heerden A."/>
            <person name="van Vuuren N."/>
            <person name="Yilmaz N."/>
            <person name="Duong T.A."/>
            <person name="van der Merwe N.A."/>
            <person name="Wingfield M.J."/>
            <person name="Wingfield B.D."/>
        </authorList>
    </citation>
    <scope>NUCLEOTIDE SEQUENCE [LARGE SCALE GENOMIC DNA]</scope>
    <source>
        <strain evidence="4 5">CMW 18300</strain>
    </source>
</reference>
<keyword evidence="5" id="KW-1185">Reference proteome</keyword>
<sequence>MPVKSSLVMAVRRLLALAPLLVTGAQALQVRNTNKTEYDYIVIGSGPGGGPLASNLARAGFETLLIEAGDDEVADPSSNVIDYFVTTGIHDNLHWDFYVKHYDDPNQDLRYGHLVWKKPDGDLWVGPGGSEPEGSVVLGVNYPRGAVLGGSSIINAGAVFLPSDSDWDYIAQITNDTTWSAAHTRELFIKLENNTYLPQGTKGHGFDGYLQTAIGDGTQYTSGEQAVAVLNATILELGMDPNQLDEIITSDPNYEDPSRDTTEGLWALPFHANKTFGRSSSRDRIVATVNENFPLYVQLNSYATRILFGKSNSNSTNSTSTPKATGVEFLEGKSVYKGDPRWTASTAGVLKTVSARKEVIVSAGSFNTPQLLLLSGIGNATHLAEHNISVVVDLPGVGTNMQDNQEMAVTGLAAENFTYAPRDGLTGANCTYGAAFPDPCYDAWLQGKGPYTNPGPNSNIATLKTAHSTDGERDVIAFSGSFAFRGFWPATPGQTWVEPPNTWGIHSVHMHPQNRAGYVKLRSSDPTEMPEINFRYFTEGAESDIGAVKDFVAWGRRVLQRVGEPTGPVNITSPPCPTGPVADGSCSDALADEQFIRDNTFGHHVTSTCPIGADDDKFAVLNSNFQVRGVEGLRVVDASAFPRIPGAFPVIATFILSEKASEAILSGK</sequence>
<dbReference type="InterPro" id="IPR000172">
    <property type="entry name" value="GMC_OxRdtase_N"/>
</dbReference>
<protein>
    <recommendedName>
        <fullName evidence="3">Glucose-methanol-choline oxidoreductase N-terminal domain-containing protein</fullName>
    </recommendedName>
</protein>
<dbReference type="Proteomes" id="UP001583177">
    <property type="component" value="Unassembled WGS sequence"/>
</dbReference>
<dbReference type="Gene3D" id="3.50.50.60">
    <property type="entry name" value="FAD/NAD(P)-binding domain"/>
    <property type="match status" value="1"/>
</dbReference>
<organism evidence="4 5">
    <name type="scientific">Diaporthe australafricana</name>
    <dbReference type="NCBI Taxonomy" id="127596"/>
    <lineage>
        <taxon>Eukaryota</taxon>
        <taxon>Fungi</taxon>
        <taxon>Dikarya</taxon>
        <taxon>Ascomycota</taxon>
        <taxon>Pezizomycotina</taxon>
        <taxon>Sordariomycetes</taxon>
        <taxon>Sordariomycetidae</taxon>
        <taxon>Diaporthales</taxon>
        <taxon>Diaporthaceae</taxon>
        <taxon>Diaporthe</taxon>
    </lineage>
</organism>
<dbReference type="InterPro" id="IPR007867">
    <property type="entry name" value="GMC_OxRtase_C"/>
</dbReference>
<gene>
    <name evidence="4" type="ORF">Daus18300_006196</name>
</gene>
<dbReference type="Pfam" id="PF05199">
    <property type="entry name" value="GMC_oxred_C"/>
    <property type="match status" value="1"/>
</dbReference>
<comment type="caution">
    <text evidence="4">The sequence shown here is derived from an EMBL/GenBank/DDBJ whole genome shotgun (WGS) entry which is preliminary data.</text>
</comment>
<name>A0ABR3WW61_9PEZI</name>
<proteinExistence type="inferred from homology"/>
<dbReference type="InterPro" id="IPR012132">
    <property type="entry name" value="GMC_OxRdtase"/>
</dbReference>
<evidence type="ECO:0000256" key="2">
    <source>
        <dbReference type="SAM" id="SignalP"/>
    </source>
</evidence>
<evidence type="ECO:0000313" key="4">
    <source>
        <dbReference type="EMBL" id="KAL1867921.1"/>
    </source>
</evidence>
<feature type="signal peptide" evidence="2">
    <location>
        <begin position="1"/>
        <end position="27"/>
    </location>
</feature>